<dbReference type="OrthoDB" id="9805770at2"/>
<dbReference type="AlphaFoldDB" id="A0A401ZLC5"/>
<keyword evidence="4 6" id="KW-0450">Lipoyl</keyword>
<proteinExistence type="inferred from homology"/>
<feature type="domain" description="Lipoyl-binding" evidence="8">
    <location>
        <begin position="18"/>
        <end position="70"/>
    </location>
</feature>
<dbReference type="GO" id="GO:0005737">
    <property type="term" value="C:cytoplasm"/>
    <property type="evidence" value="ECO:0007669"/>
    <property type="project" value="TreeGrafter"/>
</dbReference>
<keyword evidence="5 6" id="KW-0012">Acyltransferase</keyword>
<dbReference type="PANTHER" id="PTHR43178">
    <property type="entry name" value="DIHYDROLIPOAMIDE ACETYLTRANSFERASE COMPONENT OF PYRUVATE DEHYDROGENASE COMPLEX"/>
    <property type="match status" value="1"/>
</dbReference>
<evidence type="ECO:0000256" key="1">
    <source>
        <dbReference type="ARBA" id="ARBA00001938"/>
    </source>
</evidence>
<keyword evidence="3 6" id="KW-0808">Transferase</keyword>
<comment type="caution">
    <text evidence="9">The sequence shown here is derived from an EMBL/GenBank/DDBJ whole genome shotgun (WGS) entry which is preliminary data.</text>
</comment>
<dbReference type="InterPro" id="IPR023213">
    <property type="entry name" value="CAT-like_dom_sf"/>
</dbReference>
<dbReference type="GO" id="GO:0016407">
    <property type="term" value="F:acetyltransferase activity"/>
    <property type="evidence" value="ECO:0007669"/>
    <property type="project" value="TreeGrafter"/>
</dbReference>
<dbReference type="PANTHER" id="PTHR43178:SF5">
    <property type="entry name" value="LIPOAMIDE ACYLTRANSFERASE COMPONENT OF BRANCHED-CHAIN ALPHA-KETO ACID DEHYDROGENASE COMPLEX, MITOCHONDRIAL"/>
    <property type="match status" value="1"/>
</dbReference>
<dbReference type="Pfam" id="PF00198">
    <property type="entry name" value="2-oxoacid_dh"/>
    <property type="match status" value="1"/>
</dbReference>
<dbReference type="Gene3D" id="2.40.50.100">
    <property type="match status" value="1"/>
</dbReference>
<name>A0A401ZLC5_9CHLR</name>
<dbReference type="PROSITE" id="PS00189">
    <property type="entry name" value="LIPOYL"/>
    <property type="match status" value="1"/>
</dbReference>
<dbReference type="EMBL" id="BIFQ01000001">
    <property type="protein sequence ID" value="GCE07677.1"/>
    <property type="molecule type" value="Genomic_DNA"/>
</dbReference>
<dbReference type="SUPFAM" id="SSF51230">
    <property type="entry name" value="Single hybrid motif"/>
    <property type="match status" value="1"/>
</dbReference>
<dbReference type="CDD" id="cd06849">
    <property type="entry name" value="lipoyl_domain"/>
    <property type="match status" value="1"/>
</dbReference>
<dbReference type="Gene3D" id="3.30.559.10">
    <property type="entry name" value="Chloramphenicol acetyltransferase-like domain"/>
    <property type="match status" value="1"/>
</dbReference>
<keyword evidence="10" id="KW-1185">Reference proteome</keyword>
<evidence type="ECO:0000256" key="6">
    <source>
        <dbReference type="RuleBase" id="RU003423"/>
    </source>
</evidence>
<dbReference type="GO" id="GO:0031405">
    <property type="term" value="F:lipoic acid binding"/>
    <property type="evidence" value="ECO:0007669"/>
    <property type="project" value="TreeGrafter"/>
</dbReference>
<sequence length="371" mass="41274">MLPINMPRTNSNDNMCTLVQWLYTSGQRVREGEVLAYLETSKATEDLLSPGTGILHELAPPGEEYEPGYCIGYLLMDEDSASSGPVASSHASKPVSFVLTRNAQELVKRYNIADEQLASLGKKVLKKDDVQALITPPQSMRKQATSEHRSHNQAIVARQVTLAHQSIPAAFSMIKIYCDAALQAMAEYIEREDVIIGWPEVLIHELGKMQQDYFAFYQHLASGEAVAPQQKNNPNIGVTIDVGTGLYIPVIKGVATKSLAEIANELMELRLKALRKTLREEELSDGHLTISLHTDKDILMAIPLIFPTQTCMLSLCSEQEELYLNKDKSIGIRHYLTLGVAYDHRSINGADAVRFLQEIKRRLENLKDGGL</sequence>
<dbReference type="EC" id="2.3.1.-" evidence="6"/>
<evidence type="ECO:0000313" key="9">
    <source>
        <dbReference type="EMBL" id="GCE07677.1"/>
    </source>
</evidence>
<accession>A0A401ZLC5</accession>
<dbReference type="InterPro" id="IPR003016">
    <property type="entry name" value="2-oxoA_DH_lipoyl-BS"/>
</dbReference>
<organism evidence="9 10">
    <name type="scientific">Dictyobacter aurantiacus</name>
    <dbReference type="NCBI Taxonomy" id="1936993"/>
    <lineage>
        <taxon>Bacteria</taxon>
        <taxon>Bacillati</taxon>
        <taxon>Chloroflexota</taxon>
        <taxon>Ktedonobacteria</taxon>
        <taxon>Ktedonobacterales</taxon>
        <taxon>Dictyobacteraceae</taxon>
        <taxon>Dictyobacter</taxon>
    </lineage>
</organism>
<evidence type="ECO:0000256" key="3">
    <source>
        <dbReference type="ARBA" id="ARBA00022679"/>
    </source>
</evidence>
<dbReference type="InterPro" id="IPR050743">
    <property type="entry name" value="2-oxoacid_DH_E2_comp"/>
</dbReference>
<feature type="domain" description="2-oxoacid dehydrogenase acyltransferase catalytic" evidence="7">
    <location>
        <begin position="146"/>
        <end position="367"/>
    </location>
</feature>
<evidence type="ECO:0000256" key="2">
    <source>
        <dbReference type="ARBA" id="ARBA00007317"/>
    </source>
</evidence>
<gene>
    <name evidence="9" type="ORF">KDAU_50060</name>
</gene>
<reference evidence="10" key="1">
    <citation type="submission" date="2018-12" db="EMBL/GenBank/DDBJ databases">
        <title>Tengunoibacter tsumagoiensis gen. nov., sp. nov., Dictyobacter kobayashii sp. nov., D. alpinus sp. nov., and D. joshuensis sp. nov. and description of Dictyobacteraceae fam. nov. within the order Ktedonobacterales isolated from Tengu-no-mugimeshi.</title>
        <authorList>
            <person name="Wang C.M."/>
            <person name="Zheng Y."/>
            <person name="Sakai Y."/>
            <person name="Toyoda A."/>
            <person name="Minakuchi Y."/>
            <person name="Abe K."/>
            <person name="Yokota A."/>
            <person name="Yabe S."/>
        </authorList>
    </citation>
    <scope>NUCLEOTIDE SEQUENCE [LARGE SCALE GENOMIC DNA]</scope>
    <source>
        <strain evidence="10">S-27</strain>
    </source>
</reference>
<protein>
    <recommendedName>
        <fullName evidence="6">Dihydrolipoamide acetyltransferase component of pyruvate dehydrogenase complex</fullName>
        <ecNumber evidence="6">2.3.1.-</ecNumber>
    </recommendedName>
</protein>
<dbReference type="InterPro" id="IPR001078">
    <property type="entry name" value="2-oxoacid_DH_actylTfrase"/>
</dbReference>
<evidence type="ECO:0000259" key="8">
    <source>
        <dbReference type="Pfam" id="PF00364"/>
    </source>
</evidence>
<keyword evidence="9" id="KW-0670">Pyruvate</keyword>
<evidence type="ECO:0000313" key="10">
    <source>
        <dbReference type="Proteomes" id="UP000287224"/>
    </source>
</evidence>
<evidence type="ECO:0000259" key="7">
    <source>
        <dbReference type="Pfam" id="PF00198"/>
    </source>
</evidence>
<comment type="similarity">
    <text evidence="2 6">Belongs to the 2-oxoacid dehydrogenase family.</text>
</comment>
<dbReference type="InterPro" id="IPR000089">
    <property type="entry name" value="Biotin_lipoyl"/>
</dbReference>
<dbReference type="InterPro" id="IPR011053">
    <property type="entry name" value="Single_hybrid_motif"/>
</dbReference>
<dbReference type="Pfam" id="PF00364">
    <property type="entry name" value="Biotin_lipoyl"/>
    <property type="match status" value="1"/>
</dbReference>
<evidence type="ECO:0000256" key="5">
    <source>
        <dbReference type="ARBA" id="ARBA00023315"/>
    </source>
</evidence>
<comment type="cofactor">
    <cofactor evidence="1 6">
        <name>(R)-lipoate</name>
        <dbReference type="ChEBI" id="CHEBI:83088"/>
    </cofactor>
</comment>
<evidence type="ECO:0000256" key="4">
    <source>
        <dbReference type="ARBA" id="ARBA00022823"/>
    </source>
</evidence>
<dbReference type="Proteomes" id="UP000287224">
    <property type="component" value="Unassembled WGS sequence"/>
</dbReference>
<dbReference type="SUPFAM" id="SSF52777">
    <property type="entry name" value="CoA-dependent acyltransferases"/>
    <property type="match status" value="1"/>
</dbReference>
<dbReference type="RefSeq" id="WP_126599132.1">
    <property type="nucleotide sequence ID" value="NZ_BIFQ01000001.1"/>
</dbReference>